<feature type="coiled-coil region" evidence="12">
    <location>
        <begin position="668"/>
        <end position="798"/>
    </location>
</feature>
<dbReference type="GO" id="GO:0036064">
    <property type="term" value="C:ciliary basal body"/>
    <property type="evidence" value="ECO:0007669"/>
    <property type="project" value="TreeGrafter"/>
</dbReference>
<feature type="compositionally biased region" description="Basic and acidic residues" evidence="13">
    <location>
        <begin position="1047"/>
        <end position="1060"/>
    </location>
</feature>
<feature type="region of interest" description="Disordered" evidence="13">
    <location>
        <begin position="1146"/>
        <end position="1260"/>
    </location>
</feature>
<reference evidence="15 16" key="1">
    <citation type="submission" date="2019-07" db="EMBL/GenBank/DDBJ databases">
        <title>Genomics analysis of Aphanomyces spp. identifies a new class of oomycete effector associated with host adaptation.</title>
        <authorList>
            <person name="Gaulin E."/>
        </authorList>
    </citation>
    <scope>NUCLEOTIDE SEQUENCE [LARGE SCALE GENOMIC DNA]</scope>
    <source>
        <strain evidence="15 16">ATCC 201684</strain>
    </source>
</reference>
<dbReference type="Pfam" id="PF00400">
    <property type="entry name" value="WD40"/>
    <property type="match status" value="1"/>
</dbReference>
<dbReference type="SMART" id="SM00164">
    <property type="entry name" value="TBC"/>
    <property type="match status" value="1"/>
</dbReference>
<dbReference type="InterPro" id="IPR051570">
    <property type="entry name" value="TBC1_cilium_biogenesis"/>
</dbReference>
<feature type="compositionally biased region" description="Polar residues" evidence="13">
    <location>
        <begin position="1071"/>
        <end position="1084"/>
    </location>
</feature>
<feature type="domain" description="Rab-GAP TBC" evidence="14">
    <location>
        <begin position="395"/>
        <end position="570"/>
    </location>
</feature>
<feature type="compositionally biased region" description="Basic and acidic residues" evidence="13">
    <location>
        <begin position="1193"/>
        <end position="1202"/>
    </location>
</feature>
<keyword evidence="6" id="KW-0677">Repeat</keyword>
<evidence type="ECO:0000256" key="8">
    <source>
        <dbReference type="ARBA" id="ARBA00023054"/>
    </source>
</evidence>
<accession>A0A6G0WSY0</accession>
<dbReference type="PANTHER" id="PTHR19853:SF1">
    <property type="entry name" value="TBC1 DOMAIN FAMILY MEMBER 31"/>
    <property type="match status" value="1"/>
</dbReference>
<keyword evidence="9" id="KW-0206">Cytoskeleton</keyword>
<feature type="compositionally biased region" description="Low complexity" evidence="13">
    <location>
        <begin position="934"/>
        <end position="964"/>
    </location>
</feature>
<evidence type="ECO:0000256" key="13">
    <source>
        <dbReference type="SAM" id="MobiDB-lite"/>
    </source>
</evidence>
<dbReference type="GO" id="GO:0060271">
    <property type="term" value="P:cilium assembly"/>
    <property type="evidence" value="ECO:0007669"/>
    <property type="project" value="TreeGrafter"/>
</dbReference>
<organism evidence="15 16">
    <name type="scientific">Aphanomyces euteiches</name>
    <dbReference type="NCBI Taxonomy" id="100861"/>
    <lineage>
        <taxon>Eukaryota</taxon>
        <taxon>Sar</taxon>
        <taxon>Stramenopiles</taxon>
        <taxon>Oomycota</taxon>
        <taxon>Saprolegniomycetes</taxon>
        <taxon>Saprolegniales</taxon>
        <taxon>Verrucalvaceae</taxon>
        <taxon>Aphanomyces</taxon>
    </lineage>
</organism>
<evidence type="ECO:0000256" key="5">
    <source>
        <dbReference type="ARBA" id="ARBA00022574"/>
    </source>
</evidence>
<feature type="compositionally biased region" description="Polar residues" evidence="13">
    <location>
        <begin position="1098"/>
        <end position="1117"/>
    </location>
</feature>
<keyword evidence="10" id="KW-0966">Cell projection</keyword>
<keyword evidence="16" id="KW-1185">Reference proteome</keyword>
<evidence type="ECO:0000256" key="10">
    <source>
        <dbReference type="ARBA" id="ARBA00023273"/>
    </source>
</evidence>
<dbReference type="InterPro" id="IPR001680">
    <property type="entry name" value="WD40_rpt"/>
</dbReference>
<keyword evidence="7" id="KW-0970">Cilium biogenesis/degradation</keyword>
<proteinExistence type="predicted"/>
<dbReference type="GO" id="GO:0034451">
    <property type="term" value="C:centriolar satellite"/>
    <property type="evidence" value="ECO:0007669"/>
    <property type="project" value="UniProtKB-SubCell"/>
</dbReference>
<sequence length="1329" mass="151680">MFGYARFRCVAFSAGDIFAAVDEKGRVFAFFPLRNRYALVCHLGTPALECAFSPQQRTELLVTCEDLTVRCVDVHSKTLVSTLRGHRQIPTCVAFQRPGQLALTASADAVIMWDSANWSRFRTLNAGPGVEAAQFVGNGELVAVCFKDDSILMWELSTLALHYRFTLPEYEHAPGLKRFCVSENCQVIVASGETPFIYVWEFESQTLIRIIELPATVQRIVEHIFVPLTSNIVGVLGDDGQLNFLNVTSKQPKVSLQIAHKIKAMTAFALDLHGKYLAACTSDGCLVLYDLDIARETAYKIQDIRQRADVDDLAFLPHRSALPNQSSQLMDSLFGAPFQKTNDEVLADPPQPQAAQPSVPMAAIHKTKKSRPYLNPQEYAVQHNRLQQLLGSYGRFPEKYRLLAWKYLLRLPENNATFEHLLAKGDHPAMLRLHETYPIQNQRLFRRLKRILSALAFWCPIYGEVQSVPALVFPFVKVCANNDLVAFEVVLSVLLHWGRDFVLQYPHPPRHQLLRLDQTLQERDPQLHAHFSSHQISPEDYGWSLVSTAFSEVLTRDDWLCLWDNLFAFWDKPSLLWAAVLAFLHQVRSTLLHASSSTAIQATFRQQQPIQTKHFIANLHSIEMTTLAKVVGDDDATKYFPLSLGQYPVFKRYPSFVVDYQIQERNRIASEEAAIEAKRNLLAQIESRTRELEQAHKKWMNDKAQVLEAEHRRRIESMQAEKTRLMEMNILHEQTKERRLKQIALMEQKAREALEESSKVLRAEHDRWMDELHMHMEKEKWRNQQQVDEEELVRLELDAERRVTELTKDREREERLQSMRIEFFAQLREQEIRDQMVFDAWKEEDRRAVAEQQSKRQQMESKQQEREEAKLRREWQAKFEEQRLQKERQMQLLAQDRSMRPNPTANNLDDAESEDYTNATNEYPPDRPSPPTPTSLTSQGDETPPLQAPSQQAPPHQPQQRTPPLQAPSPQAPPHLRQKRPGNTSQIEPTHAPPPQAREAHPHPAQVQSRTPAQISPPSPSVHVTPGVNSEPIDDVSARPQPPKTVSSEHRYYEGTRDIGDEVPPLVQDLPSPTTSYLSRQSLPQVPPMQARPHEAARQQSSFQQAPYQPIPQSLPNLSAPLQKDSKESSRISYKWSDRELLQHALGELSSDEDEGPVVRPRALPPSQQMSQLEQDLRAEFSDLSGSDGAESLEQRPLSELERDLEDLIGDDSDDDERSTSPRSSVDLKSLFAHVNQPPVQVSVPAPPPAPTTLPDRDRLTETTRKLLQLRSKLSDLETMAKQTVPVEVEEKLDAGASGDKAEHTKLLERAKELLQQHAARLRRETDHA</sequence>
<comment type="function">
    <text evidence="11">Molecular adapter which is involved in cilium biogenesis. Part of a functional complex including OFD1 a centriolar protein involved in cilium assembly. Could regulate the cAMP-dependent phosphorylation of OFD1, and its subsequent ubiquitination by PJA2 which ultimately leads to its proteasomal degradation.</text>
</comment>
<dbReference type="InterPro" id="IPR015943">
    <property type="entry name" value="WD40/YVTN_repeat-like_dom_sf"/>
</dbReference>
<evidence type="ECO:0000256" key="6">
    <source>
        <dbReference type="ARBA" id="ARBA00022737"/>
    </source>
</evidence>
<dbReference type="VEuPathDB" id="FungiDB:AeMF1_004765"/>
<evidence type="ECO:0000256" key="2">
    <source>
        <dbReference type="ARBA" id="ARBA00004607"/>
    </source>
</evidence>
<comment type="subcellular location">
    <subcellularLocation>
        <location evidence="1">Cytoplasm</location>
        <location evidence="1">Cytoskeleton</location>
        <location evidence="1">Cilium basal body</location>
    </subcellularLocation>
    <subcellularLocation>
        <location evidence="2">Cytoplasm</location>
        <location evidence="2">Cytoskeleton</location>
        <location evidence="2">Microtubule organizing center</location>
        <location evidence="2">Centrosome</location>
        <location evidence="2">Centriolar satellite</location>
    </subcellularLocation>
</comment>
<evidence type="ECO:0000256" key="1">
    <source>
        <dbReference type="ARBA" id="ARBA00004120"/>
    </source>
</evidence>
<evidence type="ECO:0000256" key="9">
    <source>
        <dbReference type="ARBA" id="ARBA00023212"/>
    </source>
</evidence>
<feature type="region of interest" description="Disordered" evidence="13">
    <location>
        <begin position="849"/>
        <end position="869"/>
    </location>
</feature>
<gene>
    <name evidence="15" type="ORF">Ae201684_011960</name>
</gene>
<dbReference type="PANTHER" id="PTHR19853">
    <property type="entry name" value="WD REPEAT CONTAINING PROTEIN 3 WDR3"/>
    <property type="match status" value="1"/>
</dbReference>
<comment type="caution">
    <text evidence="15">The sequence shown here is derived from an EMBL/GenBank/DDBJ whole genome shotgun (WGS) entry which is preliminary data.</text>
</comment>
<dbReference type="EMBL" id="VJMJ01000153">
    <property type="protein sequence ID" value="KAF0730537.1"/>
    <property type="molecule type" value="Genomic_DNA"/>
</dbReference>
<dbReference type="Pfam" id="PF00566">
    <property type="entry name" value="RabGAP-TBC"/>
    <property type="match status" value="1"/>
</dbReference>
<evidence type="ECO:0000256" key="4">
    <source>
        <dbReference type="ARBA" id="ARBA00022490"/>
    </source>
</evidence>
<evidence type="ECO:0000256" key="12">
    <source>
        <dbReference type="SAM" id="Coils"/>
    </source>
</evidence>
<evidence type="ECO:0000256" key="3">
    <source>
        <dbReference type="ARBA" id="ARBA00014199"/>
    </source>
</evidence>
<dbReference type="InterPro" id="IPR000195">
    <property type="entry name" value="Rab-GAP-TBC_dom"/>
</dbReference>
<feature type="region of interest" description="Disordered" evidence="13">
    <location>
        <begin position="893"/>
        <end position="1133"/>
    </location>
</feature>
<feature type="coiled-coil region" evidence="12">
    <location>
        <begin position="1260"/>
        <end position="1328"/>
    </location>
</feature>
<keyword evidence="8 12" id="KW-0175">Coiled coil</keyword>
<dbReference type="SUPFAM" id="SSF50978">
    <property type="entry name" value="WD40 repeat-like"/>
    <property type="match status" value="1"/>
</dbReference>
<dbReference type="InterPro" id="IPR035969">
    <property type="entry name" value="Rab-GAP_TBC_sf"/>
</dbReference>
<dbReference type="SMART" id="SM00320">
    <property type="entry name" value="WD40"/>
    <property type="match status" value="4"/>
</dbReference>
<protein>
    <recommendedName>
        <fullName evidence="3">TBC1 domain family member 31</fullName>
    </recommendedName>
</protein>
<dbReference type="Gene3D" id="2.130.10.10">
    <property type="entry name" value="YVTN repeat-like/Quinoprotein amine dehydrogenase"/>
    <property type="match status" value="2"/>
</dbReference>
<dbReference type="Gene3D" id="1.10.472.80">
    <property type="entry name" value="Ypt/Rab-GAP domain of gyp1p, domain 3"/>
    <property type="match status" value="1"/>
</dbReference>
<feature type="compositionally biased region" description="Acidic residues" evidence="13">
    <location>
        <begin position="1203"/>
        <end position="1217"/>
    </location>
</feature>
<evidence type="ECO:0000313" key="15">
    <source>
        <dbReference type="EMBL" id="KAF0730537.1"/>
    </source>
</evidence>
<evidence type="ECO:0000313" key="16">
    <source>
        <dbReference type="Proteomes" id="UP000481153"/>
    </source>
</evidence>
<keyword evidence="4" id="KW-0963">Cytoplasm</keyword>
<dbReference type="SUPFAM" id="SSF47923">
    <property type="entry name" value="Ypt/Rab-GAP domain of gyp1p"/>
    <property type="match status" value="2"/>
</dbReference>
<evidence type="ECO:0000256" key="7">
    <source>
        <dbReference type="ARBA" id="ARBA00022794"/>
    </source>
</evidence>
<keyword evidence="5" id="KW-0853">WD repeat</keyword>
<evidence type="ECO:0000256" key="11">
    <source>
        <dbReference type="ARBA" id="ARBA00034464"/>
    </source>
</evidence>
<name>A0A6G0WSY0_9STRA</name>
<evidence type="ECO:0000259" key="14">
    <source>
        <dbReference type="PROSITE" id="PS50086"/>
    </source>
</evidence>
<feature type="compositionally biased region" description="Basic and acidic residues" evidence="13">
    <location>
        <begin position="1124"/>
        <end position="1133"/>
    </location>
</feature>
<dbReference type="Proteomes" id="UP000481153">
    <property type="component" value="Unassembled WGS sequence"/>
</dbReference>
<dbReference type="InterPro" id="IPR036322">
    <property type="entry name" value="WD40_repeat_dom_sf"/>
</dbReference>
<dbReference type="PROSITE" id="PS50086">
    <property type="entry name" value="TBC_RABGAP"/>
    <property type="match status" value="1"/>
</dbReference>